<protein>
    <submittedName>
        <fullName evidence="6">Transcriptional regulator, DeoR family</fullName>
    </submittedName>
</protein>
<dbReference type="SUPFAM" id="SSF100950">
    <property type="entry name" value="NagB/RpiA/CoA transferase-like"/>
    <property type="match status" value="1"/>
</dbReference>
<dbReference type="Gene3D" id="3.40.50.1360">
    <property type="match status" value="1"/>
</dbReference>
<dbReference type="PANTHER" id="PTHR34294">
    <property type="entry name" value="TRANSCRIPTIONAL REGULATOR-RELATED"/>
    <property type="match status" value="1"/>
</dbReference>
<dbReference type="Proteomes" id="UP000033115">
    <property type="component" value="Chromosome"/>
</dbReference>
<feature type="domain" description="Sugar-binding" evidence="5">
    <location>
        <begin position="67"/>
        <end position="321"/>
    </location>
</feature>
<dbReference type="AlphaFoldDB" id="A0A0E3K4L6"/>
<gene>
    <name evidence="6" type="ORF">CSCA_4893</name>
</gene>
<dbReference type="STRING" id="1548.CSCA_4893"/>
<keyword evidence="4" id="KW-0804">Transcription</keyword>
<organism evidence="6 7">
    <name type="scientific">Clostridium scatologenes</name>
    <dbReference type="NCBI Taxonomy" id="1548"/>
    <lineage>
        <taxon>Bacteria</taxon>
        <taxon>Bacillati</taxon>
        <taxon>Bacillota</taxon>
        <taxon>Clostridia</taxon>
        <taxon>Eubacteriales</taxon>
        <taxon>Clostridiaceae</taxon>
        <taxon>Clostridium</taxon>
    </lineage>
</organism>
<dbReference type="InterPro" id="IPR007324">
    <property type="entry name" value="Sugar-bd_dom_put"/>
</dbReference>
<dbReference type="KEGG" id="csq:CSCA_4893"/>
<name>A0A0E3K4L6_CLOSL</name>
<evidence type="ECO:0000256" key="1">
    <source>
        <dbReference type="ARBA" id="ARBA00010466"/>
    </source>
</evidence>
<evidence type="ECO:0000313" key="6">
    <source>
        <dbReference type="EMBL" id="AKA72018.1"/>
    </source>
</evidence>
<evidence type="ECO:0000256" key="4">
    <source>
        <dbReference type="ARBA" id="ARBA00023163"/>
    </source>
</evidence>
<dbReference type="GO" id="GO:0030246">
    <property type="term" value="F:carbohydrate binding"/>
    <property type="evidence" value="ECO:0007669"/>
    <property type="project" value="InterPro"/>
</dbReference>
<proteinExistence type="inferred from homology"/>
<keyword evidence="7" id="KW-1185">Reference proteome</keyword>
<evidence type="ECO:0000313" key="7">
    <source>
        <dbReference type="Proteomes" id="UP000033115"/>
    </source>
</evidence>
<dbReference type="EMBL" id="CP009933">
    <property type="protein sequence ID" value="AKA72018.1"/>
    <property type="molecule type" value="Genomic_DNA"/>
</dbReference>
<evidence type="ECO:0000256" key="2">
    <source>
        <dbReference type="ARBA" id="ARBA00023015"/>
    </source>
</evidence>
<dbReference type="RefSeq" id="WP_029162388.1">
    <property type="nucleotide sequence ID" value="NZ_CP009933.1"/>
</dbReference>
<dbReference type="Gene3D" id="1.10.10.10">
    <property type="entry name" value="Winged helix-like DNA-binding domain superfamily/Winged helix DNA-binding domain"/>
    <property type="match status" value="1"/>
</dbReference>
<accession>A0A0E3K4L6</accession>
<evidence type="ECO:0000256" key="3">
    <source>
        <dbReference type="ARBA" id="ARBA00023125"/>
    </source>
</evidence>
<keyword evidence="2" id="KW-0805">Transcription regulation</keyword>
<dbReference type="Pfam" id="PF04198">
    <property type="entry name" value="Sugar-bind"/>
    <property type="match status" value="1"/>
</dbReference>
<dbReference type="InterPro" id="IPR051054">
    <property type="entry name" value="SorC_transcr_regulators"/>
</dbReference>
<dbReference type="PANTHER" id="PTHR34294:SF1">
    <property type="entry name" value="TRANSCRIPTIONAL REGULATOR LSRR"/>
    <property type="match status" value="1"/>
</dbReference>
<evidence type="ECO:0000259" key="5">
    <source>
        <dbReference type="Pfam" id="PF04198"/>
    </source>
</evidence>
<dbReference type="InterPro" id="IPR036388">
    <property type="entry name" value="WH-like_DNA-bd_sf"/>
</dbReference>
<dbReference type="HOGENOM" id="CLU_054506_1_1_9"/>
<comment type="similarity">
    <text evidence="1">Belongs to the SorC transcriptional regulatory family.</text>
</comment>
<dbReference type="GO" id="GO:0003677">
    <property type="term" value="F:DNA binding"/>
    <property type="evidence" value="ECO:0007669"/>
    <property type="project" value="UniProtKB-KW"/>
</dbReference>
<keyword evidence="3" id="KW-0238">DNA-binding</keyword>
<sequence>MFNDYDKMNEEEKNEVLSKVAHMYYNENKTQSEIADYFSTTRFKVSKWIQDARNKNIVEITVHTSNNRNTKLENIFKENFALQNVIILNNQYIPYEDTLRQLGKLGAEYLNRIITPDSIIGVLWGKTIYNIINQISANNSQFMNITALQIVGSVAKDNPILDSPELIKNLAAAYNGKYKFLLAPLYIENDYIREKIIDEPVIKDALEYGKKANIILTGIGGETCTSLYSNIWGKYMDKCDLENINAVGSIYGRIIDKDGSVCDIDINKKVVGIDMESILKVRYRIGIVVGKHKTDATIGALKGNLINTLITDTSMAISILKKCNIKFD</sequence>
<dbReference type="InterPro" id="IPR037171">
    <property type="entry name" value="NagB/RpiA_transferase-like"/>
</dbReference>
<reference evidence="6 7" key="1">
    <citation type="journal article" date="2015" name="J. Biotechnol.">
        <title>Complete genome sequence of a malodorant-producing acetogen, Clostridium scatologenes ATCC 25775(T).</title>
        <authorList>
            <person name="Zhu Z."/>
            <person name="Guo T."/>
            <person name="Zheng H."/>
            <person name="Song T."/>
            <person name="Ouyang P."/>
            <person name="Xie J."/>
        </authorList>
    </citation>
    <scope>NUCLEOTIDE SEQUENCE [LARGE SCALE GENOMIC DNA]</scope>
    <source>
        <strain evidence="6 7">ATCC 25775</strain>
    </source>
</reference>